<sequence length="47" mass="5631">MLNECDVYHKISLSHKVDKQRGWEDRIVSSILNLFINANEYYEKTDD</sequence>
<evidence type="ECO:0000313" key="1">
    <source>
        <dbReference type="EMBL" id="ETS32946.1"/>
    </source>
</evidence>
<proteinExistence type="predicted"/>
<evidence type="ECO:0000313" key="2">
    <source>
        <dbReference type="Proteomes" id="UP000018957"/>
    </source>
</evidence>
<organism evidence="1 2">
    <name type="scientific">Photorhabdus khanii NC19</name>
    <dbReference type="NCBI Taxonomy" id="1004151"/>
    <lineage>
        <taxon>Bacteria</taxon>
        <taxon>Pseudomonadati</taxon>
        <taxon>Pseudomonadota</taxon>
        <taxon>Gammaproteobacteria</taxon>
        <taxon>Enterobacterales</taxon>
        <taxon>Morganellaceae</taxon>
        <taxon>Photorhabdus</taxon>
    </lineage>
</organism>
<gene>
    <name evidence="1" type="ORF">PTE_00089</name>
</gene>
<dbReference type="AlphaFoldDB" id="W3VAH6"/>
<dbReference type="EMBL" id="AYSJ01000002">
    <property type="protein sequence ID" value="ETS32946.1"/>
    <property type="molecule type" value="Genomic_DNA"/>
</dbReference>
<name>W3VAH6_9GAMM</name>
<keyword evidence="2" id="KW-1185">Reference proteome</keyword>
<protein>
    <submittedName>
        <fullName evidence="1">Uncharacterized protein</fullName>
    </submittedName>
</protein>
<accession>W3VAH6</accession>
<dbReference type="Proteomes" id="UP000018957">
    <property type="component" value="Unassembled WGS sequence"/>
</dbReference>
<reference evidence="1 2" key="1">
    <citation type="submission" date="2013-11" db="EMBL/GenBank/DDBJ databases">
        <title>Elucidation of the Photorhabdus temperata genome and generation of transposon mutant library to identify motility mutants.</title>
        <authorList>
            <person name="Hurst S.G.IV."/>
            <person name="Micheals B."/>
            <person name="Abebe-Akele F."/>
            <person name="Rowedder H."/>
            <person name="Bullock H."/>
            <person name="Jackobeck R."/>
            <person name="Janicki E."/>
            <person name="Tisa L.S."/>
        </authorList>
    </citation>
    <scope>NUCLEOTIDE SEQUENCE [LARGE SCALE GENOMIC DNA]</scope>
    <source>
        <strain evidence="1 2">NC19</strain>
    </source>
</reference>
<comment type="caution">
    <text evidence="1">The sequence shown here is derived from an EMBL/GenBank/DDBJ whole genome shotgun (WGS) entry which is preliminary data.</text>
</comment>